<dbReference type="InterPro" id="IPR001789">
    <property type="entry name" value="Sig_transdc_resp-reg_receiver"/>
</dbReference>
<keyword evidence="11" id="KW-1185">Reference proteome</keyword>
<organism evidence="10 11">
    <name type="scientific">Geothrix rubra</name>
    <dbReference type="NCBI Taxonomy" id="2927977"/>
    <lineage>
        <taxon>Bacteria</taxon>
        <taxon>Pseudomonadati</taxon>
        <taxon>Acidobacteriota</taxon>
        <taxon>Holophagae</taxon>
        <taxon>Holophagales</taxon>
        <taxon>Holophagaceae</taxon>
        <taxon>Geothrix</taxon>
    </lineage>
</organism>
<name>A0ABQ5Q309_9BACT</name>
<dbReference type="Pfam" id="PF01339">
    <property type="entry name" value="CheB_methylest"/>
    <property type="match status" value="1"/>
</dbReference>
<dbReference type="SUPFAM" id="SSF52738">
    <property type="entry name" value="Methylesterase CheB, C-terminal domain"/>
    <property type="match status" value="1"/>
</dbReference>
<comment type="caution">
    <text evidence="10">The sequence shown here is derived from an EMBL/GenBank/DDBJ whole genome shotgun (WGS) entry which is preliminary data.</text>
</comment>
<evidence type="ECO:0000256" key="6">
    <source>
        <dbReference type="PROSITE-ProRule" id="PRU00050"/>
    </source>
</evidence>
<feature type="modified residue" description="4-aspartylphosphate" evidence="5 7">
    <location>
        <position position="59"/>
    </location>
</feature>
<evidence type="ECO:0000256" key="1">
    <source>
        <dbReference type="ARBA" id="ARBA00022490"/>
    </source>
</evidence>
<comment type="domain">
    <text evidence="5">Contains a C-terminal catalytic domain, and an N-terminal region which modulates catalytic activity.</text>
</comment>
<evidence type="ECO:0000256" key="7">
    <source>
        <dbReference type="PROSITE-ProRule" id="PRU00169"/>
    </source>
</evidence>
<dbReference type="PANTHER" id="PTHR42872">
    <property type="entry name" value="PROTEIN-GLUTAMATE METHYLESTERASE/PROTEIN-GLUTAMINE GLUTAMINASE"/>
    <property type="match status" value="1"/>
</dbReference>
<dbReference type="InterPro" id="IPR008248">
    <property type="entry name" value="CheB-like"/>
</dbReference>
<comment type="subcellular location">
    <subcellularLocation>
        <location evidence="5">Cytoplasm</location>
    </subcellularLocation>
</comment>
<dbReference type="Pfam" id="PF00072">
    <property type="entry name" value="Response_reg"/>
    <property type="match status" value="1"/>
</dbReference>
<keyword evidence="1 5" id="KW-0963">Cytoplasm</keyword>
<keyword evidence="3 5" id="KW-0378">Hydrolase</keyword>
<accession>A0ABQ5Q309</accession>
<dbReference type="InterPro" id="IPR000673">
    <property type="entry name" value="Sig_transdc_resp-reg_Me-estase"/>
</dbReference>
<dbReference type="InterPro" id="IPR011006">
    <property type="entry name" value="CheY-like_superfamily"/>
</dbReference>
<comment type="similarity">
    <text evidence="5">Belongs to the CheB family.</text>
</comment>
<feature type="domain" description="Response regulatory" evidence="8">
    <location>
        <begin position="8"/>
        <end position="125"/>
    </location>
</feature>
<dbReference type="CDD" id="cd17541">
    <property type="entry name" value="REC_CheB-like"/>
    <property type="match status" value="1"/>
</dbReference>
<dbReference type="CDD" id="cd16432">
    <property type="entry name" value="CheB_Rec"/>
    <property type="match status" value="1"/>
</dbReference>
<dbReference type="EMBL" id="BSDD01000001">
    <property type="protein sequence ID" value="GLH69145.1"/>
    <property type="molecule type" value="Genomic_DNA"/>
</dbReference>
<evidence type="ECO:0000256" key="4">
    <source>
        <dbReference type="ARBA" id="ARBA00048267"/>
    </source>
</evidence>
<comment type="catalytic activity">
    <reaction evidence="5">
        <text>L-glutaminyl-[protein] + H2O = L-glutamyl-[protein] + NH4(+)</text>
        <dbReference type="Rhea" id="RHEA:16441"/>
        <dbReference type="Rhea" id="RHEA-COMP:10207"/>
        <dbReference type="Rhea" id="RHEA-COMP:10208"/>
        <dbReference type="ChEBI" id="CHEBI:15377"/>
        <dbReference type="ChEBI" id="CHEBI:28938"/>
        <dbReference type="ChEBI" id="CHEBI:29973"/>
        <dbReference type="ChEBI" id="CHEBI:30011"/>
        <dbReference type="EC" id="3.5.1.44"/>
    </reaction>
</comment>
<evidence type="ECO:0000256" key="3">
    <source>
        <dbReference type="ARBA" id="ARBA00022801"/>
    </source>
</evidence>
<sequence>MTPADRKRVLVVDDSALIRRVLTLILARHPGLEVVGTATDPYDAREKIKALAPDVLTLDVEMPRMDGLTFLGKLRKAHPMPVVMVSSLTARGTATAMEALAMGAVDVIGKPELDPVQGLEAMGAEIAETVYAAALAQIGAPADAPAPSGSAPVPPAPRAAPGRQLVAIGSSTGGTEALREIFQALPPGLPPITVVQHMLPGFTEAFAARLDRICQPTVKVVDQGEPLARGTIYLAPSNRHLQVERRATGLVARLQDSEPVSRHRPSATVLFDSVATACGTKALGIILTGMGDDGAEGLLHLRRTGARTLGQDEATSVVYGMPRVAWSLGAVARQSPLGALPRHILDWCSET</sequence>
<evidence type="ECO:0000256" key="2">
    <source>
        <dbReference type="ARBA" id="ARBA00022500"/>
    </source>
</evidence>
<evidence type="ECO:0000313" key="11">
    <source>
        <dbReference type="Proteomes" id="UP001165089"/>
    </source>
</evidence>
<evidence type="ECO:0000259" key="9">
    <source>
        <dbReference type="PROSITE" id="PS50122"/>
    </source>
</evidence>
<protein>
    <recommendedName>
        <fullName evidence="5">Protein-glutamate methylesterase/protein-glutamine glutaminase</fullName>
        <ecNumber evidence="5">3.1.1.61</ecNumber>
        <ecNumber evidence="5">3.5.1.44</ecNumber>
    </recommendedName>
</protein>
<dbReference type="EC" id="3.5.1.44" evidence="5"/>
<evidence type="ECO:0000256" key="5">
    <source>
        <dbReference type="HAMAP-Rule" id="MF_00099"/>
    </source>
</evidence>
<dbReference type="InterPro" id="IPR035909">
    <property type="entry name" value="CheB_C"/>
</dbReference>
<evidence type="ECO:0000313" key="10">
    <source>
        <dbReference type="EMBL" id="GLH69145.1"/>
    </source>
</evidence>
<feature type="active site" evidence="5 6">
    <location>
        <position position="197"/>
    </location>
</feature>
<feature type="active site" evidence="5 6">
    <location>
        <position position="171"/>
    </location>
</feature>
<dbReference type="NCBIfam" id="NF001965">
    <property type="entry name" value="PRK00742.1"/>
    <property type="match status" value="1"/>
</dbReference>
<feature type="domain" description="CheB-type methylesterase" evidence="9">
    <location>
        <begin position="159"/>
        <end position="351"/>
    </location>
</feature>
<dbReference type="Gene3D" id="3.40.50.180">
    <property type="entry name" value="Methylesterase CheB, C-terminal domain"/>
    <property type="match status" value="1"/>
</dbReference>
<dbReference type="SMART" id="SM00448">
    <property type="entry name" value="REC"/>
    <property type="match status" value="1"/>
</dbReference>
<evidence type="ECO:0000259" key="8">
    <source>
        <dbReference type="PROSITE" id="PS50110"/>
    </source>
</evidence>
<dbReference type="PROSITE" id="PS50110">
    <property type="entry name" value="RESPONSE_REGULATORY"/>
    <property type="match status" value="1"/>
</dbReference>
<dbReference type="SUPFAM" id="SSF52172">
    <property type="entry name" value="CheY-like"/>
    <property type="match status" value="1"/>
</dbReference>
<gene>
    <name evidence="10" type="primary">cheB_1</name>
    <name evidence="5" type="synonym">cheB</name>
    <name evidence="10" type="ORF">GETHPA_06780</name>
</gene>
<dbReference type="Proteomes" id="UP001165089">
    <property type="component" value="Unassembled WGS sequence"/>
</dbReference>
<comment type="catalytic activity">
    <reaction evidence="4 5">
        <text>[protein]-L-glutamate 5-O-methyl ester + H2O = L-glutamyl-[protein] + methanol + H(+)</text>
        <dbReference type="Rhea" id="RHEA:23236"/>
        <dbReference type="Rhea" id="RHEA-COMP:10208"/>
        <dbReference type="Rhea" id="RHEA-COMP:10311"/>
        <dbReference type="ChEBI" id="CHEBI:15377"/>
        <dbReference type="ChEBI" id="CHEBI:15378"/>
        <dbReference type="ChEBI" id="CHEBI:17790"/>
        <dbReference type="ChEBI" id="CHEBI:29973"/>
        <dbReference type="ChEBI" id="CHEBI:82795"/>
        <dbReference type="EC" id="3.1.1.61"/>
    </reaction>
</comment>
<dbReference type="Gene3D" id="3.40.50.2300">
    <property type="match status" value="1"/>
</dbReference>
<dbReference type="HAMAP" id="MF_00099">
    <property type="entry name" value="CheB_chemtxs"/>
    <property type="match status" value="1"/>
</dbReference>
<proteinExistence type="inferred from homology"/>
<feature type="active site" evidence="5 6">
    <location>
        <position position="293"/>
    </location>
</feature>
<dbReference type="EC" id="3.1.1.61" evidence="5"/>
<keyword evidence="5 7" id="KW-0597">Phosphoprotein</keyword>
<dbReference type="PROSITE" id="PS50122">
    <property type="entry name" value="CHEB"/>
    <property type="match status" value="1"/>
</dbReference>
<reference evidence="10 11" key="1">
    <citation type="journal article" date="2023" name="Antonie Van Leeuwenhoek">
        <title>Mesoterricola silvestris gen. nov., sp. nov., Mesoterricola sediminis sp. nov., Geothrix oryzae sp. nov., Geothrix edaphica sp. nov., Geothrix rubra sp. nov., and Geothrix limicola sp. nov., six novel members of Acidobacteriota isolated from soils.</title>
        <authorList>
            <person name="Itoh H."/>
            <person name="Sugisawa Y."/>
            <person name="Mise K."/>
            <person name="Xu Z."/>
            <person name="Kuniyasu M."/>
            <person name="Ushijima N."/>
            <person name="Kawano K."/>
            <person name="Kobayashi E."/>
            <person name="Shiratori Y."/>
            <person name="Masuda Y."/>
            <person name="Senoo K."/>
        </authorList>
    </citation>
    <scope>NUCLEOTIDE SEQUENCE [LARGE SCALE GENOMIC DNA]</scope>
    <source>
        <strain evidence="10 11">Red803</strain>
    </source>
</reference>
<comment type="PTM">
    <text evidence="5">Phosphorylated by CheA. Phosphorylation of the N-terminal regulatory domain activates the methylesterase activity.</text>
</comment>
<comment type="function">
    <text evidence="5">Involved in chemotaxis. Part of a chemotaxis signal transduction system that modulates chemotaxis in response to various stimuli. Catalyzes the demethylation of specific methylglutamate residues introduced into the chemoreceptors (methyl-accepting chemotaxis proteins or MCP) by CheR. Also mediates the irreversible deamidation of specific glutamine residues to glutamic acid.</text>
</comment>
<keyword evidence="2 5" id="KW-0145">Chemotaxis</keyword>
<dbReference type="NCBIfam" id="NF009206">
    <property type="entry name" value="PRK12555.1"/>
    <property type="match status" value="1"/>
</dbReference>
<dbReference type="PIRSF" id="PIRSF000876">
    <property type="entry name" value="RR_chemtxs_CheB"/>
    <property type="match status" value="1"/>
</dbReference>
<dbReference type="PANTHER" id="PTHR42872:SF6">
    <property type="entry name" value="PROTEIN-GLUTAMATE METHYLESTERASE_PROTEIN-GLUTAMINE GLUTAMINASE"/>
    <property type="match status" value="1"/>
</dbReference>
<dbReference type="RefSeq" id="WP_285722946.1">
    <property type="nucleotide sequence ID" value="NZ_BSDD01000001.1"/>
</dbReference>